<proteinExistence type="inferred from homology"/>
<reference evidence="11" key="1">
    <citation type="submission" date="2021-04" db="EMBL/GenBank/DDBJ databases">
        <title>Pseudonocardia sp. nov., isolated from sandy soil of mangrove forest.</title>
        <authorList>
            <person name="Zan Z."/>
            <person name="Huang R."/>
            <person name="Liu W."/>
        </authorList>
    </citation>
    <scope>NUCLEOTIDE SEQUENCE</scope>
    <source>
        <strain evidence="11">S2-4</strain>
    </source>
</reference>
<evidence type="ECO:0000313" key="11">
    <source>
        <dbReference type="EMBL" id="MCO1656927.1"/>
    </source>
</evidence>
<dbReference type="Gene3D" id="2.40.10.10">
    <property type="entry name" value="Trypsin-like serine proteases"/>
    <property type="match status" value="2"/>
</dbReference>
<feature type="signal peptide" evidence="8">
    <location>
        <begin position="1"/>
        <end position="27"/>
    </location>
</feature>
<evidence type="ECO:0000256" key="5">
    <source>
        <dbReference type="ARBA" id="ARBA00022825"/>
    </source>
</evidence>
<evidence type="ECO:0000256" key="6">
    <source>
        <dbReference type="ARBA" id="ARBA00023145"/>
    </source>
</evidence>
<feature type="domain" description="Peptidase S1" evidence="9">
    <location>
        <begin position="208"/>
        <end position="362"/>
    </location>
</feature>
<dbReference type="InterPro" id="IPR035070">
    <property type="entry name" value="Streptogrisin_prodomain"/>
</dbReference>
<keyword evidence="2 11" id="KW-0645">Protease</keyword>
<comment type="caution">
    <text evidence="11">The sequence shown here is derived from an EMBL/GenBank/DDBJ whole genome shotgun (WGS) entry which is preliminary data.</text>
</comment>
<evidence type="ECO:0000259" key="9">
    <source>
        <dbReference type="Pfam" id="PF00089"/>
    </source>
</evidence>
<feature type="chain" id="PRO_5045051980" evidence="8">
    <location>
        <begin position="28"/>
        <end position="378"/>
    </location>
</feature>
<dbReference type="Gene3D" id="3.30.300.50">
    <property type="match status" value="2"/>
</dbReference>
<evidence type="ECO:0000313" key="12">
    <source>
        <dbReference type="Proteomes" id="UP001165283"/>
    </source>
</evidence>
<dbReference type="PIRSF" id="PIRSF001134">
    <property type="entry name" value="Streptogrisin"/>
    <property type="match status" value="1"/>
</dbReference>
<evidence type="ECO:0000256" key="1">
    <source>
        <dbReference type="ARBA" id="ARBA00007664"/>
    </source>
</evidence>
<dbReference type="InterPro" id="IPR004236">
    <property type="entry name" value="Pept_S1_alpha_lytic"/>
</dbReference>
<keyword evidence="5" id="KW-0720">Serine protease</keyword>
<evidence type="ECO:0000256" key="8">
    <source>
        <dbReference type="SAM" id="SignalP"/>
    </source>
</evidence>
<dbReference type="SUPFAM" id="SSF54806">
    <property type="entry name" value="Alpha-lytic protease prodomain"/>
    <property type="match status" value="1"/>
</dbReference>
<dbReference type="InterPro" id="IPR043504">
    <property type="entry name" value="Peptidase_S1_PA_chymotrypsin"/>
</dbReference>
<dbReference type="CDD" id="cd21112">
    <property type="entry name" value="alphaLP-like"/>
    <property type="match status" value="1"/>
</dbReference>
<keyword evidence="7" id="KW-1015">Disulfide bond</keyword>
<gene>
    <name evidence="11" type="ORF">KDL28_17850</name>
</gene>
<dbReference type="InterPro" id="IPR009003">
    <property type="entry name" value="Peptidase_S1_PA"/>
</dbReference>
<dbReference type="InterPro" id="IPR001254">
    <property type="entry name" value="Trypsin_dom"/>
</dbReference>
<dbReference type="InterPro" id="IPR037295">
    <property type="entry name" value="Alpha-lytic_protease_prodomain"/>
</dbReference>
<feature type="domain" description="Peptidase S1A alpha-lytic prodomain" evidence="10">
    <location>
        <begin position="112"/>
        <end position="167"/>
    </location>
</feature>
<name>A0ABT1A1P7_9PSEU</name>
<keyword evidence="12" id="KW-1185">Reference proteome</keyword>
<dbReference type="SUPFAM" id="SSF50494">
    <property type="entry name" value="Trypsin-like serine proteases"/>
    <property type="match status" value="1"/>
</dbReference>
<organism evidence="11 12">
    <name type="scientific">Pseudonocardia humida</name>
    <dbReference type="NCBI Taxonomy" id="2800819"/>
    <lineage>
        <taxon>Bacteria</taxon>
        <taxon>Bacillati</taxon>
        <taxon>Actinomycetota</taxon>
        <taxon>Actinomycetes</taxon>
        <taxon>Pseudonocardiales</taxon>
        <taxon>Pseudonocardiaceae</taxon>
        <taxon>Pseudonocardia</taxon>
    </lineage>
</organism>
<evidence type="ECO:0000256" key="7">
    <source>
        <dbReference type="ARBA" id="ARBA00023157"/>
    </source>
</evidence>
<comment type="similarity">
    <text evidence="1">Belongs to the peptidase S1 family.</text>
</comment>
<dbReference type="GO" id="GO:0006508">
    <property type="term" value="P:proteolysis"/>
    <property type="evidence" value="ECO:0007669"/>
    <property type="project" value="UniProtKB-KW"/>
</dbReference>
<evidence type="ECO:0000256" key="2">
    <source>
        <dbReference type="ARBA" id="ARBA00022670"/>
    </source>
</evidence>
<dbReference type="EMBL" id="JAGSOV010000037">
    <property type="protein sequence ID" value="MCO1656927.1"/>
    <property type="molecule type" value="Genomic_DNA"/>
</dbReference>
<dbReference type="Pfam" id="PF00089">
    <property type="entry name" value="Trypsin"/>
    <property type="match status" value="1"/>
</dbReference>
<keyword evidence="3 8" id="KW-0732">Signal</keyword>
<dbReference type="Proteomes" id="UP001165283">
    <property type="component" value="Unassembled WGS sequence"/>
</dbReference>
<evidence type="ECO:0000256" key="4">
    <source>
        <dbReference type="ARBA" id="ARBA00022801"/>
    </source>
</evidence>
<keyword evidence="4" id="KW-0378">Hydrolase</keyword>
<dbReference type="Pfam" id="PF02983">
    <property type="entry name" value="Pro_Al_protease"/>
    <property type="match status" value="1"/>
</dbReference>
<evidence type="ECO:0000259" key="10">
    <source>
        <dbReference type="Pfam" id="PF02983"/>
    </source>
</evidence>
<dbReference type="InterPro" id="IPR001316">
    <property type="entry name" value="Pept_S1A_streptogrisin"/>
</dbReference>
<dbReference type="PRINTS" id="PR00861">
    <property type="entry name" value="ALYTICPTASE"/>
</dbReference>
<keyword evidence="6" id="KW-0865">Zymogen</keyword>
<dbReference type="GO" id="GO:0008233">
    <property type="term" value="F:peptidase activity"/>
    <property type="evidence" value="ECO:0007669"/>
    <property type="project" value="UniProtKB-KW"/>
</dbReference>
<protein>
    <submittedName>
        <fullName evidence="11">Alpha-lytic protease prodomain-containing protein</fullName>
    </submittedName>
</protein>
<evidence type="ECO:0000256" key="3">
    <source>
        <dbReference type="ARBA" id="ARBA00022729"/>
    </source>
</evidence>
<dbReference type="RefSeq" id="WP_252440073.1">
    <property type="nucleotide sequence ID" value="NZ_JAGSOV010000037.1"/>
</dbReference>
<sequence>MTHRSALRAVAAAALGLLLTTAGATSAAAEPAAPDPLNRALQQELGVSAARVDELLAAESAAAAAVPGWRDRLGAAYGGAWVRDGALVVATTDPASTAVIEAGGARPRLAAHSAGELDAVQAKLDAAATAVAEAVGTWYVDPVTSSVVVTTTDRAAAESFVAAAGAAADPVRIEVVADTPEPFAALVGGAAILAVAGGRCSIGFSATSTAGTAFVVTAGHCTEVGGDWTGADGVVIGPSAATDFPGDDFGAVRVADTAAWTPTAEIAGSLPVTGSREAAIGASICRSGSTTGLRCGTVFSHNATVNYGRGDVVRGLTGTTACAEPGDSGGSFVAGTQAQGMTSGGSGDCRMAGLTYFQPVNEALGRYGLDLVTAAPQA</sequence>
<accession>A0ABT1A1P7</accession>